<proteinExistence type="predicted"/>
<dbReference type="EMBL" id="VIEB01000729">
    <property type="protein sequence ID" value="TQD82275.1"/>
    <property type="molecule type" value="Genomic_DNA"/>
</dbReference>
<dbReference type="AlphaFoldDB" id="A0A540L717"/>
<sequence>MGQGLSCRKSDEHGLFRAVQFRELDTVEERDPTLSATPPSTTTALLFISSPLTAR</sequence>
<protein>
    <submittedName>
        <fullName evidence="1">Uncharacterized protein</fullName>
    </submittedName>
</protein>
<gene>
    <name evidence="1" type="ORF">C1H46_032174</name>
</gene>
<reference evidence="1 2" key="1">
    <citation type="journal article" date="2019" name="G3 (Bethesda)">
        <title>Sequencing of a Wild Apple (Malus baccata) Genome Unravels the Differences Between Cultivated and Wild Apple Species Regarding Disease Resistance and Cold Tolerance.</title>
        <authorList>
            <person name="Chen X."/>
        </authorList>
    </citation>
    <scope>NUCLEOTIDE SEQUENCE [LARGE SCALE GENOMIC DNA]</scope>
    <source>
        <strain evidence="2">cv. Shandingzi</strain>
        <tissue evidence="1">Leaves</tissue>
    </source>
</reference>
<keyword evidence="2" id="KW-1185">Reference proteome</keyword>
<evidence type="ECO:0000313" key="1">
    <source>
        <dbReference type="EMBL" id="TQD82275.1"/>
    </source>
</evidence>
<comment type="caution">
    <text evidence="1">The sequence shown here is derived from an EMBL/GenBank/DDBJ whole genome shotgun (WGS) entry which is preliminary data.</text>
</comment>
<evidence type="ECO:0000313" key="2">
    <source>
        <dbReference type="Proteomes" id="UP000315295"/>
    </source>
</evidence>
<dbReference type="Proteomes" id="UP000315295">
    <property type="component" value="Unassembled WGS sequence"/>
</dbReference>
<name>A0A540L717_MALBA</name>
<organism evidence="1 2">
    <name type="scientific">Malus baccata</name>
    <name type="common">Siberian crab apple</name>
    <name type="synonym">Pyrus baccata</name>
    <dbReference type="NCBI Taxonomy" id="106549"/>
    <lineage>
        <taxon>Eukaryota</taxon>
        <taxon>Viridiplantae</taxon>
        <taxon>Streptophyta</taxon>
        <taxon>Embryophyta</taxon>
        <taxon>Tracheophyta</taxon>
        <taxon>Spermatophyta</taxon>
        <taxon>Magnoliopsida</taxon>
        <taxon>eudicotyledons</taxon>
        <taxon>Gunneridae</taxon>
        <taxon>Pentapetalae</taxon>
        <taxon>rosids</taxon>
        <taxon>fabids</taxon>
        <taxon>Rosales</taxon>
        <taxon>Rosaceae</taxon>
        <taxon>Amygdaloideae</taxon>
        <taxon>Maleae</taxon>
        <taxon>Malus</taxon>
    </lineage>
</organism>
<accession>A0A540L717</accession>